<dbReference type="InterPro" id="IPR047187">
    <property type="entry name" value="SF1_C_Upf1"/>
</dbReference>
<evidence type="ECO:0000313" key="5">
    <source>
        <dbReference type="Proteomes" id="UP000001861"/>
    </source>
</evidence>
<dbReference type="SUPFAM" id="SSF52540">
    <property type="entry name" value="P-loop containing nucleoside triphosphate hydrolases"/>
    <property type="match status" value="1"/>
</dbReference>
<feature type="compositionally biased region" description="Acidic residues" evidence="1">
    <location>
        <begin position="1097"/>
        <end position="1112"/>
    </location>
</feature>
<dbReference type="InterPro" id="IPR007855">
    <property type="entry name" value="RDRP"/>
</dbReference>
<dbReference type="KEGG" id="cci:CC1G_09230"/>
<keyword evidence="4" id="KW-0548">Nucleotidyltransferase</keyword>
<dbReference type="GeneID" id="6015448"/>
<dbReference type="GO" id="GO:0003723">
    <property type="term" value="F:RNA binding"/>
    <property type="evidence" value="ECO:0007669"/>
    <property type="project" value="UniProtKB-KW"/>
</dbReference>
<dbReference type="InterPro" id="IPR057596">
    <property type="entry name" value="RDRP_core"/>
</dbReference>
<accession>A8P508</accession>
<dbReference type="Proteomes" id="UP000001861">
    <property type="component" value="Unassembled WGS sequence"/>
</dbReference>
<keyword evidence="4" id="KW-0808">Transferase</keyword>
<feature type="domain" description="DNA2/NAM7 helicase-like C-terminal" evidence="3">
    <location>
        <begin position="1304"/>
        <end position="1521"/>
    </location>
</feature>
<feature type="compositionally biased region" description="Acidic residues" evidence="1">
    <location>
        <begin position="1421"/>
        <end position="1438"/>
    </location>
</feature>
<dbReference type="EMBL" id="AACS02000011">
    <property type="protein sequence ID" value="EAU82968.2"/>
    <property type="molecule type" value="Genomic_DNA"/>
</dbReference>
<feature type="region of interest" description="Disordered" evidence="1">
    <location>
        <begin position="1415"/>
        <end position="1439"/>
    </location>
</feature>
<dbReference type="eggNOG" id="KOG0988">
    <property type="taxonomic scope" value="Eukaryota"/>
</dbReference>
<dbReference type="GO" id="GO:0031380">
    <property type="term" value="C:nuclear RNA-directed RNA polymerase complex"/>
    <property type="evidence" value="ECO:0007669"/>
    <property type="project" value="TreeGrafter"/>
</dbReference>
<proteinExistence type="predicted"/>
<dbReference type="RefSeq" id="XP_001838853.2">
    <property type="nucleotide sequence ID" value="XM_001838801.2"/>
</dbReference>
<dbReference type="PANTHER" id="PTHR23079">
    <property type="entry name" value="RNA-DEPENDENT RNA POLYMERASE"/>
    <property type="match status" value="1"/>
</dbReference>
<dbReference type="InterPro" id="IPR041679">
    <property type="entry name" value="DNA2/NAM7-like_C"/>
</dbReference>
<dbReference type="OrthoDB" id="6513042at2759"/>
<dbReference type="Pfam" id="PF13087">
    <property type="entry name" value="AAA_12"/>
    <property type="match status" value="1"/>
</dbReference>
<dbReference type="OMA" id="YVISNRD"/>
<sequence length="1548" mass="174918">MSSNRILHSDDPTKFILLALDRTFRFPDHPPRTTTEYLNRMFKAGVFLNGVQYRFYHHSNSQLRGRSCFLREANSDKELDDRIYALGDFSRINNIAKRAKRIGLLFSSAEVDFNLDPTFVEDIGDIEIGGEVFSDGCGLISKSLTKQIAKAKKLMFRGIRYTPVVIQIRYEGYKGVLMLHPDLDERNRQREPGTPPCYAQFRKSMKKFKATSDHSFSVVGYSKPYSFGRLNNDIITLIHSLGVTKEKLVAKQQEYFDWIASITQLDTDPTAALDFLSCTDKYAEAEAIFLHDAEERSKILNDLRDCLKLRAVDHPQLSHLVDCLVFASAVRRPGSKPAPSLSSGGDLDGDEFFVCWDQDLVPPRVSEPYDYPPNKEPRPKAVTRADLANHFASYTSSGVAKVSALHNKWAISSPLGALCVECQELNALHSQSVDGAPIKIPERLQNPPEPDPNNPFIIDVLKEHEEKFEAEFRASPQVNPQDLVELDAEHAQQHIEQLFKSNQKALSEFELFELALRFSRKHGVDIRPFLTQIDISALTSMQKATIKSVLDLSRIEYPYLWNSLFQSDILSSSDLRIQNLDSSISLQKLYSSRSNSQATFFEYLRKATQDYTRKLLLLRLYDRHIGDTFVFLQRSPTEHQTDVVMSVALQKFSQTLRRQLGRVNRTPLVTIELHVVSNHDRVAHQLFDLWYDHVPTEEYIPRFVRKSVPYRANDLRDVEWTPPRPSDPDLEEEEQAAAQRKWLELTRVLEIVKSIVYPYPQDMHGVKPNKSRRQHSEVSIQQCLVNVTPEQLDFIMSFLVKYHAEEELYLVFGHVISGESMDQEFVGKWIDHYPPLVFTLLRTHPPTDDLLLPETLAELSFSILRAIVRSANETRIAALVALEKLAATIARISTKEYLDILLLSAHSARSRNLSQELLLVLHESRLNNRPQPLSASDSYLQKHSLGIVFDRAEEAADECPCNDDGMPRKQRTAPAQATLTFSDDSQSMVKASVRLDARTTIRLHSHVRLKAVSKAENKWLTIPVLDGLVVQMTRGELGVKLIHPAPPELEQMQWVIYDAGGVATTQAMLDALLRLILEQDQACAFYHLIVGASVDSVQDESGSEGQDADPPEESDKGKGRESCDGEESDKEDDPQTGVTDDDEITPDDDEMASDDDEGFVTPDPEDIVLPGAENLNDSQLEAIASWNAFLSLIWGPPAVDNVLERFLRINNNEGEKLINDDKILRVATDQSRVGDALLPYTVDARVGGDVNQNQRRMKDAERRVKQAKLIFTTCAVKGVKRAIMVGDHVQLRPTVGKYGKILEYDVSLLERLYSGEDLPGLKKTMLNIQYRSPRVLNAFPSKEFYEDKLETAPQNEGKLAPLENLQFPWPRERAGAIIPTIFVPCSIEEDVGGRSKSNEGQVSLVARIVKLLKPKEKAPESEEAGTSEGKEDAEEQEPLEITVLSPYRGQNDKLRHKLRNIPVSTVDGFQGRESDIIIFSTVRCNANTESTSASIGFLDDPRRLNVMWTRARLALIIVGDRRTLSDNSELWKRAISACQVVEIPDDQE</sequence>
<evidence type="ECO:0000313" key="4">
    <source>
        <dbReference type="EMBL" id="EAU82968.2"/>
    </source>
</evidence>
<feature type="region of interest" description="Disordered" evidence="1">
    <location>
        <begin position="1097"/>
        <end position="1171"/>
    </location>
</feature>
<dbReference type="GO" id="GO:0030422">
    <property type="term" value="P:siRNA processing"/>
    <property type="evidence" value="ECO:0007669"/>
    <property type="project" value="TreeGrafter"/>
</dbReference>
<evidence type="ECO:0000259" key="2">
    <source>
        <dbReference type="Pfam" id="PF05183"/>
    </source>
</evidence>
<organism evidence="4 5">
    <name type="scientific">Coprinopsis cinerea (strain Okayama-7 / 130 / ATCC MYA-4618 / FGSC 9003)</name>
    <name type="common">Inky cap fungus</name>
    <name type="synonym">Hormographiella aspergillata</name>
    <dbReference type="NCBI Taxonomy" id="240176"/>
    <lineage>
        <taxon>Eukaryota</taxon>
        <taxon>Fungi</taxon>
        <taxon>Dikarya</taxon>
        <taxon>Basidiomycota</taxon>
        <taxon>Agaricomycotina</taxon>
        <taxon>Agaricomycetes</taxon>
        <taxon>Agaricomycetidae</taxon>
        <taxon>Agaricales</taxon>
        <taxon>Agaricineae</taxon>
        <taxon>Psathyrellaceae</taxon>
        <taxon>Coprinopsis</taxon>
    </lineage>
</organism>
<evidence type="ECO:0000256" key="1">
    <source>
        <dbReference type="SAM" id="MobiDB-lite"/>
    </source>
</evidence>
<dbReference type="eggNOG" id="KOG1802">
    <property type="taxonomic scope" value="Eukaryota"/>
</dbReference>
<feature type="compositionally biased region" description="Basic and acidic residues" evidence="1">
    <location>
        <begin position="1113"/>
        <end position="1123"/>
    </location>
</feature>
<comment type="caution">
    <text evidence="4">The sequence shown here is derived from an EMBL/GenBank/DDBJ whole genome shotgun (WGS) entry which is preliminary data.</text>
</comment>
<dbReference type="CDD" id="cd18808">
    <property type="entry name" value="SF1_C_Upf1"/>
    <property type="match status" value="1"/>
</dbReference>
<keyword evidence="5" id="KW-1185">Reference proteome</keyword>
<dbReference type="Gene3D" id="3.40.50.300">
    <property type="entry name" value="P-loop containing nucleotide triphosphate hydrolases"/>
    <property type="match status" value="2"/>
</dbReference>
<dbReference type="HOGENOM" id="CLU_002184_0_0_1"/>
<dbReference type="InterPro" id="IPR027417">
    <property type="entry name" value="P-loop_NTPase"/>
</dbReference>
<dbReference type="VEuPathDB" id="FungiDB:CC1G_09230"/>
<dbReference type="GO" id="GO:0003968">
    <property type="term" value="F:RNA-directed RNA polymerase activity"/>
    <property type="evidence" value="ECO:0007669"/>
    <property type="project" value="UniProtKB-KW"/>
</dbReference>
<dbReference type="InParanoid" id="A8P508"/>
<reference evidence="4 5" key="1">
    <citation type="journal article" date="2010" name="Proc. Natl. Acad. Sci. U.S.A.">
        <title>Insights into evolution of multicellular fungi from the assembled chromosomes of the mushroom Coprinopsis cinerea (Coprinus cinereus).</title>
        <authorList>
            <person name="Stajich J.E."/>
            <person name="Wilke S.K."/>
            <person name="Ahren D."/>
            <person name="Au C.H."/>
            <person name="Birren B.W."/>
            <person name="Borodovsky M."/>
            <person name="Burns C."/>
            <person name="Canback B."/>
            <person name="Casselton L.A."/>
            <person name="Cheng C.K."/>
            <person name="Deng J."/>
            <person name="Dietrich F.S."/>
            <person name="Fargo D.C."/>
            <person name="Farman M.L."/>
            <person name="Gathman A.C."/>
            <person name="Goldberg J."/>
            <person name="Guigo R."/>
            <person name="Hoegger P.J."/>
            <person name="Hooker J.B."/>
            <person name="Huggins A."/>
            <person name="James T.Y."/>
            <person name="Kamada T."/>
            <person name="Kilaru S."/>
            <person name="Kodira C."/>
            <person name="Kues U."/>
            <person name="Kupfer D."/>
            <person name="Kwan H.S."/>
            <person name="Lomsadze A."/>
            <person name="Li W."/>
            <person name="Lilly W.W."/>
            <person name="Ma L.J."/>
            <person name="Mackey A.J."/>
            <person name="Manning G."/>
            <person name="Martin F."/>
            <person name="Muraguchi H."/>
            <person name="Natvig D.O."/>
            <person name="Palmerini H."/>
            <person name="Ramesh M.A."/>
            <person name="Rehmeyer C.J."/>
            <person name="Roe B.A."/>
            <person name="Shenoy N."/>
            <person name="Stanke M."/>
            <person name="Ter-Hovhannisyan V."/>
            <person name="Tunlid A."/>
            <person name="Velagapudi R."/>
            <person name="Vision T.J."/>
            <person name="Zeng Q."/>
            <person name="Zolan M.E."/>
            <person name="Pukkila P.J."/>
        </authorList>
    </citation>
    <scope>NUCLEOTIDE SEQUENCE [LARGE SCALE GENOMIC DNA]</scope>
    <source>
        <strain evidence="5">Okayama-7 / 130 / ATCC MYA-4618 / FGSC 9003</strain>
    </source>
</reference>
<name>A8P508_COPC7</name>
<dbReference type="PANTHER" id="PTHR23079:SF55">
    <property type="entry name" value="RNA-DIRECTED RNA POLYMERASE"/>
    <property type="match status" value="1"/>
</dbReference>
<keyword evidence="4" id="KW-0696">RNA-directed RNA polymerase</keyword>
<dbReference type="Pfam" id="PF05183">
    <property type="entry name" value="RdRP"/>
    <property type="match status" value="2"/>
</dbReference>
<protein>
    <submittedName>
        <fullName evidence="4">RNA-directed RNA polymerase</fullName>
    </submittedName>
</protein>
<feature type="domain" description="RDRP core" evidence="2">
    <location>
        <begin position="36"/>
        <end position="276"/>
    </location>
</feature>
<feature type="domain" description="RDRP core" evidence="2">
    <location>
        <begin position="307"/>
        <end position="445"/>
    </location>
</feature>
<evidence type="ECO:0000259" key="3">
    <source>
        <dbReference type="Pfam" id="PF13087"/>
    </source>
</evidence>
<gene>
    <name evidence="4" type="ORF">CC1G_09230</name>
</gene>
<feature type="compositionally biased region" description="Acidic residues" evidence="1">
    <location>
        <begin position="1124"/>
        <end position="1166"/>
    </location>
</feature>